<dbReference type="PANTHER" id="PTHR10434:SF64">
    <property type="entry name" value="1-ACYL-SN-GLYCEROL-3-PHOSPHATE ACYLTRANSFERASE-RELATED"/>
    <property type="match status" value="1"/>
</dbReference>
<name>A0A1M6ZXD2_9RHOB</name>
<evidence type="ECO:0000256" key="3">
    <source>
        <dbReference type="ARBA" id="ARBA00022679"/>
    </source>
</evidence>
<keyword evidence="9" id="KW-1185">Reference proteome</keyword>
<comment type="pathway">
    <text evidence="1">Lipid metabolism.</text>
</comment>
<keyword evidence="2" id="KW-0444">Lipid biosynthesis</keyword>
<evidence type="ECO:0000313" key="9">
    <source>
        <dbReference type="Proteomes" id="UP000184191"/>
    </source>
</evidence>
<feature type="domain" description="Phospholipid/glycerol acyltransferase" evidence="7">
    <location>
        <begin position="90"/>
        <end position="205"/>
    </location>
</feature>
<evidence type="ECO:0000256" key="1">
    <source>
        <dbReference type="ARBA" id="ARBA00005189"/>
    </source>
</evidence>
<dbReference type="GO" id="GO:0003841">
    <property type="term" value="F:1-acylglycerol-3-phosphate O-acyltransferase activity"/>
    <property type="evidence" value="ECO:0007669"/>
    <property type="project" value="TreeGrafter"/>
</dbReference>
<evidence type="ECO:0000313" key="8">
    <source>
        <dbReference type="EMBL" id="SHL35178.1"/>
    </source>
</evidence>
<dbReference type="PANTHER" id="PTHR10434">
    <property type="entry name" value="1-ACYL-SN-GLYCEROL-3-PHOSPHATE ACYLTRANSFERASE"/>
    <property type="match status" value="1"/>
</dbReference>
<evidence type="ECO:0000256" key="4">
    <source>
        <dbReference type="ARBA" id="ARBA00023098"/>
    </source>
</evidence>
<dbReference type="AlphaFoldDB" id="A0A1M6ZXD2"/>
<keyword evidence="6" id="KW-0812">Transmembrane</keyword>
<evidence type="ECO:0000256" key="6">
    <source>
        <dbReference type="SAM" id="Phobius"/>
    </source>
</evidence>
<accession>A0A1M6ZXD2</accession>
<sequence length="277" mass="31093">MTFTWNSPKPPAVVRLGPAGVLRAVLRGSVLVCILLTGVVLSALIRLIEQPLYKLHRPWTPYITQWVCRMAFIVLGMRHEVQGAPMPHAGAVVANHGSWLDIFALNARKRVYFVSKSEVAKWPGIGLLARITGTVFINRNPKQARAQTELFEGRLLARHKLLFFPEGSSTDGMRVLAFKSTLFQALFSEHIRHEIFVQPVTVIYHAPPDQDPRFYAWWGDMTFGGHALRVLAAGRQGHVKVIYHPPVKVDDFSDRKALAAHAENAVRAAMPKDRRGR</sequence>
<gene>
    <name evidence="8" type="ORF">SAMN05444414_111102</name>
</gene>
<dbReference type="Proteomes" id="UP000184191">
    <property type="component" value="Unassembled WGS sequence"/>
</dbReference>
<dbReference type="STRING" id="1054996.SAMN05444414_111102"/>
<evidence type="ECO:0000256" key="5">
    <source>
        <dbReference type="ARBA" id="ARBA00023315"/>
    </source>
</evidence>
<dbReference type="CDD" id="cd07989">
    <property type="entry name" value="LPLAT_AGPAT-like"/>
    <property type="match status" value="1"/>
</dbReference>
<dbReference type="Pfam" id="PF01553">
    <property type="entry name" value="Acyltransferase"/>
    <property type="match status" value="1"/>
</dbReference>
<reference evidence="9" key="1">
    <citation type="submission" date="2016-11" db="EMBL/GenBank/DDBJ databases">
        <authorList>
            <person name="Varghese N."/>
            <person name="Submissions S."/>
        </authorList>
    </citation>
    <scope>NUCLEOTIDE SEQUENCE [LARGE SCALE GENOMIC DNA]</scope>
    <source>
        <strain evidence="9">DSM 29327</strain>
    </source>
</reference>
<keyword evidence="5 8" id="KW-0012">Acyltransferase</keyword>
<keyword evidence="4" id="KW-0443">Lipid metabolism</keyword>
<protein>
    <submittedName>
        <fullName evidence="8">Lyso-ornithine lipid acyltransferase</fullName>
    </submittedName>
</protein>
<dbReference type="RefSeq" id="WP_073198224.1">
    <property type="nucleotide sequence ID" value="NZ_FRBN01000011.1"/>
</dbReference>
<keyword evidence="6" id="KW-1133">Transmembrane helix</keyword>
<dbReference type="InterPro" id="IPR002123">
    <property type="entry name" value="Plipid/glycerol_acylTrfase"/>
</dbReference>
<dbReference type="OrthoDB" id="9806880at2"/>
<evidence type="ECO:0000256" key="2">
    <source>
        <dbReference type="ARBA" id="ARBA00022516"/>
    </source>
</evidence>
<dbReference type="EMBL" id="FRBN01000011">
    <property type="protein sequence ID" value="SHL35178.1"/>
    <property type="molecule type" value="Genomic_DNA"/>
</dbReference>
<proteinExistence type="predicted"/>
<dbReference type="SMART" id="SM00563">
    <property type="entry name" value="PlsC"/>
    <property type="match status" value="1"/>
</dbReference>
<keyword evidence="6" id="KW-0472">Membrane</keyword>
<feature type="transmembrane region" description="Helical" evidence="6">
    <location>
        <begin position="24"/>
        <end position="48"/>
    </location>
</feature>
<organism evidence="8 9">
    <name type="scientific">Roseovarius marisflavi</name>
    <dbReference type="NCBI Taxonomy" id="1054996"/>
    <lineage>
        <taxon>Bacteria</taxon>
        <taxon>Pseudomonadati</taxon>
        <taxon>Pseudomonadota</taxon>
        <taxon>Alphaproteobacteria</taxon>
        <taxon>Rhodobacterales</taxon>
        <taxon>Roseobacteraceae</taxon>
        <taxon>Roseovarius</taxon>
    </lineage>
</organism>
<dbReference type="GO" id="GO:0006654">
    <property type="term" value="P:phosphatidic acid biosynthetic process"/>
    <property type="evidence" value="ECO:0007669"/>
    <property type="project" value="TreeGrafter"/>
</dbReference>
<evidence type="ECO:0000259" key="7">
    <source>
        <dbReference type="SMART" id="SM00563"/>
    </source>
</evidence>
<dbReference type="SUPFAM" id="SSF69593">
    <property type="entry name" value="Glycerol-3-phosphate (1)-acyltransferase"/>
    <property type="match status" value="1"/>
</dbReference>
<keyword evidence="3 8" id="KW-0808">Transferase</keyword>